<evidence type="ECO:0000256" key="6">
    <source>
        <dbReference type="ARBA" id="ARBA00023015"/>
    </source>
</evidence>
<dbReference type="PANTHER" id="PTHR31571:SF2">
    <property type="entry name" value="HISTONE ACETYLTRANSFERASE RTT109"/>
    <property type="match status" value="1"/>
</dbReference>
<dbReference type="GO" id="GO:0006355">
    <property type="term" value="P:regulation of DNA-templated transcription"/>
    <property type="evidence" value="ECO:0007669"/>
    <property type="project" value="InterPro"/>
</dbReference>
<evidence type="ECO:0000256" key="8">
    <source>
        <dbReference type="ARBA" id="ARBA00023242"/>
    </source>
</evidence>
<reference evidence="12" key="1">
    <citation type="submission" date="2018-12" db="EMBL/GenBank/DDBJ databases">
        <title>The complete genome of Metarhizium rileyi, a key fungal pathogen of Lepidoptera.</title>
        <authorList>
            <person name="Binneck E."/>
            <person name="Lastra C.C.L."/>
            <person name="Sosa-Gomez D.R."/>
        </authorList>
    </citation>
    <scope>NUCLEOTIDE SEQUENCE [LARGE SCALE GENOMIC DNA]</scope>
    <source>
        <strain evidence="12">Cep018-CH2</strain>
    </source>
</reference>
<comment type="subcellular location">
    <subcellularLocation>
        <location evidence="1">Nucleus</location>
    </subcellularLocation>
</comment>
<dbReference type="InterPro" id="IPR016849">
    <property type="entry name" value="Rtt109"/>
</dbReference>
<feature type="region of interest" description="Disordered" evidence="10">
    <location>
        <begin position="332"/>
        <end position="396"/>
    </location>
</feature>
<evidence type="ECO:0000256" key="2">
    <source>
        <dbReference type="ARBA" id="ARBA00013184"/>
    </source>
</evidence>
<dbReference type="GO" id="GO:0032931">
    <property type="term" value="F:histone H3K56 acetyltransferase activity"/>
    <property type="evidence" value="ECO:0007669"/>
    <property type="project" value="TreeGrafter"/>
</dbReference>
<dbReference type="Proteomes" id="UP000317257">
    <property type="component" value="Unassembled WGS sequence"/>
</dbReference>
<organism evidence="11 12">
    <name type="scientific">Metarhizium rileyi (strain RCEF 4871)</name>
    <name type="common">Nomuraea rileyi</name>
    <dbReference type="NCBI Taxonomy" id="1649241"/>
    <lineage>
        <taxon>Eukaryota</taxon>
        <taxon>Fungi</taxon>
        <taxon>Dikarya</taxon>
        <taxon>Ascomycota</taxon>
        <taxon>Pezizomycotina</taxon>
        <taxon>Sordariomycetes</taxon>
        <taxon>Hypocreomycetidae</taxon>
        <taxon>Hypocreales</taxon>
        <taxon>Clavicipitaceae</taxon>
        <taxon>Metarhizium</taxon>
    </lineage>
</organism>
<keyword evidence="4" id="KW-0227">DNA damage</keyword>
<dbReference type="EMBL" id="SBHS01000009">
    <property type="protein sequence ID" value="TWU74880.1"/>
    <property type="molecule type" value="Genomic_DNA"/>
</dbReference>
<sequence>MTLPGEASGSEISLTDRLRLVLPKDVPFIIHHLSTPPTKTDAIYSAPPNKRPDRTYCESHFLTLSIEVPGSGGSTQDGTPAPSTFQTKRQVMVFGIETFIYTTAHSTTLFVSKADSTGYLGLLNLPKGTSSPIRQVCATFIQHLVAARRRQGIPFIVSLFARSQGQYLFPGSIDHGAKHVLDDRALIKWWCRVLDPLLASPASHNAQGYLVIPGLDNYETRAFIPRTASAASPSSPWSLTHPLEKISHYAREYDWVPPRCLVPRFPDDPKSRFRDELDEEAGQSGAMKVSGSWKTVKTLDMFWEMMAFRQECSSGRMTGFLWVVFDDEMPAEPSQDETSSARLESSKKRPQSVSHDAANTCRRLPSKPDIQGRRKSQKKRFKLKGPIKPRQPRVKTEQRNHLLDIPSLSRYYYWPVQGRGSRLVNEKTYKRISDLVLHLDFSSVDRAVASSQRWTSEVSLGRDWGQTVMGVVEEPTTTPAAGHGGSQVNNLSGLVKRKRTNTADEGAVNVPSADLVKKKVTEVEDKPQVNVLTSGLVRKKPKAEA</sequence>
<dbReference type="PROSITE" id="PS51728">
    <property type="entry name" value="RTT109_HAT"/>
    <property type="match status" value="1"/>
</dbReference>
<dbReference type="InterPro" id="IPR051236">
    <property type="entry name" value="HAT_RTT109-like"/>
</dbReference>
<dbReference type="GO" id="GO:0005634">
    <property type="term" value="C:nucleus"/>
    <property type="evidence" value="ECO:0007669"/>
    <property type="project" value="UniProtKB-SubCell"/>
</dbReference>
<dbReference type="GO" id="GO:0006974">
    <property type="term" value="P:DNA damage response"/>
    <property type="evidence" value="ECO:0007669"/>
    <property type="project" value="UniProtKB-KW"/>
</dbReference>
<comment type="catalytic activity">
    <reaction evidence="9">
        <text>L-lysyl-[histone] + acetyl-CoA = N(6)-acetyl-L-lysyl-[histone] + CoA + H(+)</text>
        <dbReference type="Rhea" id="RHEA:21992"/>
        <dbReference type="Rhea" id="RHEA-COMP:9845"/>
        <dbReference type="Rhea" id="RHEA-COMP:11338"/>
        <dbReference type="ChEBI" id="CHEBI:15378"/>
        <dbReference type="ChEBI" id="CHEBI:29969"/>
        <dbReference type="ChEBI" id="CHEBI:57287"/>
        <dbReference type="ChEBI" id="CHEBI:57288"/>
        <dbReference type="ChEBI" id="CHEBI:61930"/>
        <dbReference type="EC" id="2.3.1.48"/>
    </reaction>
    <physiologicalReaction direction="left-to-right" evidence="9">
        <dbReference type="Rhea" id="RHEA:21993"/>
    </physiologicalReaction>
</comment>
<comment type="caution">
    <text evidence="11">The sequence shown here is derived from an EMBL/GenBank/DDBJ whole genome shotgun (WGS) entry which is preliminary data.</text>
</comment>
<proteinExistence type="predicted"/>
<keyword evidence="8" id="KW-0539">Nucleus</keyword>
<keyword evidence="3" id="KW-0808">Transferase</keyword>
<evidence type="ECO:0000256" key="3">
    <source>
        <dbReference type="ARBA" id="ARBA00022679"/>
    </source>
</evidence>
<keyword evidence="7" id="KW-0804">Transcription</keyword>
<evidence type="ECO:0000313" key="11">
    <source>
        <dbReference type="EMBL" id="TWU74880.1"/>
    </source>
</evidence>
<keyword evidence="5" id="KW-0007">Acetylation</keyword>
<dbReference type="AlphaFoldDB" id="A0A5C6GBF2"/>
<keyword evidence="6" id="KW-0805">Transcription regulation</keyword>
<feature type="compositionally biased region" description="Basic residues" evidence="10">
    <location>
        <begin position="373"/>
        <end position="393"/>
    </location>
</feature>
<evidence type="ECO:0000256" key="7">
    <source>
        <dbReference type="ARBA" id="ARBA00023163"/>
    </source>
</evidence>
<evidence type="ECO:0000256" key="9">
    <source>
        <dbReference type="ARBA" id="ARBA00048940"/>
    </source>
</evidence>
<protein>
    <recommendedName>
        <fullName evidence="2">histone acetyltransferase</fullName>
        <ecNumber evidence="2">2.3.1.48</ecNumber>
    </recommendedName>
</protein>
<dbReference type="EC" id="2.3.1.48" evidence="2"/>
<evidence type="ECO:0000313" key="12">
    <source>
        <dbReference type="Proteomes" id="UP000317257"/>
    </source>
</evidence>
<gene>
    <name evidence="11" type="ORF">ED733_003102</name>
</gene>
<evidence type="ECO:0000256" key="1">
    <source>
        <dbReference type="ARBA" id="ARBA00004123"/>
    </source>
</evidence>
<evidence type="ECO:0000256" key="4">
    <source>
        <dbReference type="ARBA" id="ARBA00022763"/>
    </source>
</evidence>
<accession>A0A5C6GBF2</accession>
<name>A0A5C6GBF2_METRR</name>
<evidence type="ECO:0000256" key="10">
    <source>
        <dbReference type="SAM" id="MobiDB-lite"/>
    </source>
</evidence>
<dbReference type="PANTHER" id="PTHR31571">
    <property type="entry name" value="ALTERED INHERITANCE OF MITOCHONDRIA PROTEIN 6"/>
    <property type="match status" value="1"/>
</dbReference>
<dbReference type="SMART" id="SM01250">
    <property type="entry name" value="KAT11"/>
    <property type="match status" value="1"/>
</dbReference>
<dbReference type="Pfam" id="PF08214">
    <property type="entry name" value="HAT_KAT11"/>
    <property type="match status" value="1"/>
</dbReference>
<dbReference type="InterPro" id="IPR013178">
    <property type="entry name" value="Histone_AcTrfase_Rtt109/CBP"/>
</dbReference>
<evidence type="ECO:0000256" key="5">
    <source>
        <dbReference type="ARBA" id="ARBA00022990"/>
    </source>
</evidence>